<sequence length="138" mass="14852">MVSRAGIGGTSPLACLNAMLHTNSRGEEGIFYKVPGRMGVYTLKKDVPDGLKELSDGSEESSDAQSDSQSSENCSSSSSSSDGCSNKDGKKSRWKRKARNGHVRENFFGNGCLAFKFDVVLLRIQGRAPILVLANAYL</sequence>
<dbReference type="PANTHER" id="PTHR13578:SF11">
    <property type="entry name" value="POLYCOMB GROUP PROTEIN ASXL2-RELATED"/>
    <property type="match status" value="1"/>
</dbReference>
<dbReference type="Pfam" id="PF05066">
    <property type="entry name" value="HARE-HTH"/>
    <property type="match status" value="1"/>
</dbReference>
<dbReference type="GO" id="GO:0009887">
    <property type="term" value="P:animal organ morphogenesis"/>
    <property type="evidence" value="ECO:0007669"/>
    <property type="project" value="TreeGrafter"/>
</dbReference>
<evidence type="ECO:0000256" key="1">
    <source>
        <dbReference type="ARBA" id="ARBA00023163"/>
    </source>
</evidence>
<evidence type="ECO:0000313" key="4">
    <source>
        <dbReference type="EMBL" id="PKU31254.1"/>
    </source>
</evidence>
<dbReference type="GO" id="GO:0035517">
    <property type="term" value="C:PR-DUB complex"/>
    <property type="evidence" value="ECO:0007669"/>
    <property type="project" value="TreeGrafter"/>
</dbReference>
<dbReference type="GO" id="GO:0003682">
    <property type="term" value="F:chromatin binding"/>
    <property type="evidence" value="ECO:0007669"/>
    <property type="project" value="TreeGrafter"/>
</dbReference>
<name>A0A2I0TBS3_LIMLA</name>
<dbReference type="PANTHER" id="PTHR13578">
    <property type="entry name" value="ADDITIONAL SEX COMBS LIKE PROTEIN ASXL"/>
    <property type="match status" value="1"/>
</dbReference>
<keyword evidence="1" id="KW-0804">Transcription</keyword>
<keyword evidence="5" id="KW-1185">Reference proteome</keyword>
<protein>
    <submittedName>
        <fullName evidence="4">Polycomb group protein asxl2</fullName>
    </submittedName>
</protein>
<dbReference type="EMBL" id="KZ513103">
    <property type="protein sequence ID" value="PKU31254.1"/>
    <property type="molecule type" value="Genomic_DNA"/>
</dbReference>
<dbReference type="AlphaFoldDB" id="A0A2I0TBS3"/>
<dbReference type="GO" id="GO:0045944">
    <property type="term" value="P:positive regulation of transcription by RNA polymerase II"/>
    <property type="evidence" value="ECO:0007669"/>
    <property type="project" value="TreeGrafter"/>
</dbReference>
<evidence type="ECO:0000256" key="2">
    <source>
        <dbReference type="SAM" id="MobiDB-lite"/>
    </source>
</evidence>
<dbReference type="Proteomes" id="UP000233556">
    <property type="component" value="Unassembled WGS sequence"/>
</dbReference>
<feature type="domain" description="HTH HARE-type" evidence="3">
    <location>
        <begin position="8"/>
        <end position="42"/>
    </location>
</feature>
<gene>
    <name evidence="4" type="ORF">llap_18442</name>
</gene>
<organism evidence="4 5">
    <name type="scientific">Limosa lapponica baueri</name>
    <dbReference type="NCBI Taxonomy" id="1758121"/>
    <lineage>
        <taxon>Eukaryota</taxon>
        <taxon>Metazoa</taxon>
        <taxon>Chordata</taxon>
        <taxon>Craniata</taxon>
        <taxon>Vertebrata</taxon>
        <taxon>Euteleostomi</taxon>
        <taxon>Archelosauria</taxon>
        <taxon>Archosauria</taxon>
        <taxon>Dinosauria</taxon>
        <taxon>Saurischia</taxon>
        <taxon>Theropoda</taxon>
        <taxon>Coelurosauria</taxon>
        <taxon>Aves</taxon>
        <taxon>Neognathae</taxon>
        <taxon>Neoaves</taxon>
        <taxon>Charadriiformes</taxon>
        <taxon>Scolopacidae</taxon>
        <taxon>Limosa</taxon>
    </lineage>
</organism>
<feature type="compositionally biased region" description="Low complexity" evidence="2">
    <location>
        <begin position="63"/>
        <end position="84"/>
    </location>
</feature>
<reference evidence="5" key="1">
    <citation type="submission" date="2017-11" db="EMBL/GenBank/DDBJ databases">
        <authorList>
            <person name="Lima N.C."/>
            <person name="Parody-Merino A.M."/>
            <person name="Battley P.F."/>
            <person name="Fidler A.E."/>
            <person name="Prosdocimi F."/>
        </authorList>
    </citation>
    <scope>NUCLEOTIDE SEQUENCE [LARGE SCALE GENOMIC DNA]</scope>
</reference>
<accession>A0A2I0TBS3</accession>
<dbReference type="OrthoDB" id="9348951at2759"/>
<dbReference type="InterPro" id="IPR007759">
    <property type="entry name" value="Asxl_HARE-HTH"/>
</dbReference>
<evidence type="ECO:0000313" key="5">
    <source>
        <dbReference type="Proteomes" id="UP000233556"/>
    </source>
</evidence>
<reference evidence="5" key="2">
    <citation type="submission" date="2017-12" db="EMBL/GenBank/DDBJ databases">
        <title>Genome sequence of the Bar-tailed Godwit (Limosa lapponica baueri).</title>
        <authorList>
            <person name="Lima N.C.B."/>
            <person name="Parody-Merino A.M."/>
            <person name="Battley P.F."/>
            <person name="Fidler A.E."/>
            <person name="Prosdocimi F."/>
        </authorList>
    </citation>
    <scope>NUCLEOTIDE SEQUENCE [LARGE SCALE GENOMIC DNA]</scope>
</reference>
<proteinExistence type="predicted"/>
<evidence type="ECO:0000259" key="3">
    <source>
        <dbReference type="Pfam" id="PF05066"/>
    </source>
</evidence>
<dbReference type="GO" id="GO:0042975">
    <property type="term" value="F:peroxisome proliferator activated receptor binding"/>
    <property type="evidence" value="ECO:0007669"/>
    <property type="project" value="TreeGrafter"/>
</dbReference>
<dbReference type="InterPro" id="IPR024811">
    <property type="entry name" value="ASX/ASX-like"/>
</dbReference>
<feature type="region of interest" description="Disordered" evidence="2">
    <location>
        <begin position="51"/>
        <end position="97"/>
    </location>
</feature>